<dbReference type="AlphaFoldDB" id="A0A0L0G6C6"/>
<dbReference type="eggNOG" id="KOG1021">
    <property type="taxonomic scope" value="Eukaryota"/>
</dbReference>
<organism evidence="3 4">
    <name type="scientific">Sphaeroforma arctica JP610</name>
    <dbReference type="NCBI Taxonomy" id="667725"/>
    <lineage>
        <taxon>Eukaryota</taxon>
        <taxon>Ichthyosporea</taxon>
        <taxon>Ichthyophonida</taxon>
        <taxon>Sphaeroforma</taxon>
    </lineage>
</organism>
<sequence length="238" mass="27273">MRGEGNAARPRDHKVFFAGNPKSHATRQAIFDELKESPLFNLHGKALLPERYIFALKRHTYCLHLPGHATWSPRLIEYIWFGCIPVVVGSEYFLPLSGMVDWRLFSIGIGIEEISNLPELLQTVSKQRQQHLRNNLHKVAPLFMYHAKPRFGDAFYATLYQLYRRSRFIQRGLTKTDLYEFRHIARQQAKPYGAPHGGLVASYAYAPVCDLRLSWVYQTNDECKKGGKPYSITGAGCS</sequence>
<dbReference type="EMBL" id="KQ241810">
    <property type="protein sequence ID" value="KNC83773.1"/>
    <property type="molecule type" value="Genomic_DNA"/>
</dbReference>
<gene>
    <name evidence="3" type="ORF">SARC_03997</name>
</gene>
<dbReference type="STRING" id="667725.A0A0L0G6C6"/>
<evidence type="ECO:0000313" key="3">
    <source>
        <dbReference type="EMBL" id="KNC83773.1"/>
    </source>
</evidence>
<dbReference type="InterPro" id="IPR004263">
    <property type="entry name" value="Exostosin"/>
</dbReference>
<evidence type="ECO:0000259" key="2">
    <source>
        <dbReference type="Pfam" id="PF03016"/>
    </source>
</evidence>
<dbReference type="OrthoDB" id="1924787at2759"/>
<evidence type="ECO:0000256" key="1">
    <source>
        <dbReference type="ARBA" id="ARBA00010271"/>
    </source>
</evidence>
<dbReference type="Pfam" id="PF03016">
    <property type="entry name" value="Exostosin_GT47"/>
    <property type="match status" value="1"/>
</dbReference>
<protein>
    <recommendedName>
        <fullName evidence="2">Exostosin GT47 domain-containing protein</fullName>
    </recommendedName>
</protein>
<reference evidence="3 4" key="1">
    <citation type="submission" date="2011-02" db="EMBL/GenBank/DDBJ databases">
        <title>The Genome Sequence of Sphaeroforma arctica JP610.</title>
        <authorList>
            <consortium name="The Broad Institute Genome Sequencing Platform"/>
            <person name="Russ C."/>
            <person name="Cuomo C."/>
            <person name="Young S.K."/>
            <person name="Zeng Q."/>
            <person name="Gargeya S."/>
            <person name="Alvarado L."/>
            <person name="Berlin A."/>
            <person name="Chapman S.B."/>
            <person name="Chen Z."/>
            <person name="Freedman E."/>
            <person name="Gellesch M."/>
            <person name="Goldberg J."/>
            <person name="Griggs A."/>
            <person name="Gujja S."/>
            <person name="Heilman E."/>
            <person name="Heiman D."/>
            <person name="Howarth C."/>
            <person name="Mehta T."/>
            <person name="Neiman D."/>
            <person name="Pearson M."/>
            <person name="Roberts A."/>
            <person name="Saif S."/>
            <person name="Shea T."/>
            <person name="Shenoy N."/>
            <person name="Sisk P."/>
            <person name="Stolte C."/>
            <person name="Sykes S."/>
            <person name="White J."/>
            <person name="Yandava C."/>
            <person name="Burger G."/>
            <person name="Gray M.W."/>
            <person name="Holland P.W.H."/>
            <person name="King N."/>
            <person name="Lang F.B.F."/>
            <person name="Roger A.J."/>
            <person name="Ruiz-Trillo I."/>
            <person name="Haas B."/>
            <person name="Nusbaum C."/>
            <person name="Birren B."/>
        </authorList>
    </citation>
    <scope>NUCLEOTIDE SEQUENCE [LARGE SCALE GENOMIC DNA]</scope>
    <source>
        <strain evidence="3 4">JP610</strain>
    </source>
</reference>
<dbReference type="PANTHER" id="PTHR11062:SF281">
    <property type="entry name" value="EXOSTOSIN-LIKE 2"/>
    <property type="match status" value="1"/>
</dbReference>
<feature type="domain" description="Exostosin GT47" evidence="2">
    <location>
        <begin position="10"/>
        <end position="123"/>
    </location>
</feature>
<dbReference type="Proteomes" id="UP000054560">
    <property type="component" value="Unassembled WGS sequence"/>
</dbReference>
<dbReference type="GeneID" id="25904501"/>
<evidence type="ECO:0000313" key="4">
    <source>
        <dbReference type="Proteomes" id="UP000054560"/>
    </source>
</evidence>
<dbReference type="RefSeq" id="XP_014157675.1">
    <property type="nucleotide sequence ID" value="XM_014302200.1"/>
</dbReference>
<comment type="similarity">
    <text evidence="1">Belongs to the glycosyltransferase 47 family.</text>
</comment>
<accession>A0A0L0G6C6</accession>
<dbReference type="InterPro" id="IPR040911">
    <property type="entry name" value="Exostosin_GT47"/>
</dbReference>
<keyword evidence="4" id="KW-1185">Reference proteome</keyword>
<dbReference type="PANTHER" id="PTHR11062">
    <property type="entry name" value="EXOSTOSIN HEPARAN SULFATE GLYCOSYLTRANSFERASE -RELATED"/>
    <property type="match status" value="1"/>
</dbReference>
<dbReference type="GO" id="GO:0016757">
    <property type="term" value="F:glycosyltransferase activity"/>
    <property type="evidence" value="ECO:0007669"/>
    <property type="project" value="InterPro"/>
</dbReference>
<name>A0A0L0G6C6_9EUKA</name>
<proteinExistence type="inferred from homology"/>